<name>A0A8J9U3X7_9NEOP</name>
<protein>
    <recommendedName>
        <fullName evidence="3">Nucleotide exchange factor Fes1 domain-containing protein</fullName>
    </recommendedName>
</protein>
<dbReference type="SUPFAM" id="SSF48371">
    <property type="entry name" value="ARM repeat"/>
    <property type="match status" value="1"/>
</dbReference>
<evidence type="ECO:0000313" key="5">
    <source>
        <dbReference type="Proteomes" id="UP000838878"/>
    </source>
</evidence>
<reference evidence="4" key="1">
    <citation type="submission" date="2021-12" db="EMBL/GenBank/DDBJ databases">
        <authorList>
            <person name="Martin H S."/>
        </authorList>
    </citation>
    <scope>NUCLEOTIDE SEQUENCE</scope>
</reference>
<organism evidence="4 5">
    <name type="scientific">Brenthis ino</name>
    <name type="common">lesser marbled fritillary</name>
    <dbReference type="NCBI Taxonomy" id="405034"/>
    <lineage>
        <taxon>Eukaryota</taxon>
        <taxon>Metazoa</taxon>
        <taxon>Ecdysozoa</taxon>
        <taxon>Arthropoda</taxon>
        <taxon>Hexapoda</taxon>
        <taxon>Insecta</taxon>
        <taxon>Pterygota</taxon>
        <taxon>Neoptera</taxon>
        <taxon>Endopterygota</taxon>
        <taxon>Lepidoptera</taxon>
        <taxon>Glossata</taxon>
        <taxon>Ditrysia</taxon>
        <taxon>Papilionoidea</taxon>
        <taxon>Nymphalidae</taxon>
        <taxon>Heliconiinae</taxon>
        <taxon>Argynnini</taxon>
        <taxon>Brenthis</taxon>
    </lineage>
</organism>
<dbReference type="Pfam" id="PF08609">
    <property type="entry name" value="Fes1"/>
    <property type="match status" value="1"/>
</dbReference>
<evidence type="ECO:0000313" key="4">
    <source>
        <dbReference type="EMBL" id="CAH0713466.1"/>
    </source>
</evidence>
<dbReference type="InterPro" id="IPR016024">
    <property type="entry name" value="ARM-type_fold"/>
</dbReference>
<dbReference type="GO" id="GO:0005783">
    <property type="term" value="C:endoplasmic reticulum"/>
    <property type="evidence" value="ECO:0007669"/>
    <property type="project" value="TreeGrafter"/>
</dbReference>
<sequence length="364" mass="40946">MSSNSQETYFFNAIPPFRPSNAPASPTEQPRQPRNLQGLLRFAMEATKSEDAPGTSDLSPMDEERRKFLEEALKAMSVDVAEMLQDAIKLLKDVSVMNMIKRGEEIPDNINGRLNQIMDYVDDIDVANDFKKIGGFAIFPVCFGCDNDEVRSKTSSIIGTICQNNPPCQTKAIECGLLGLLIHLANSALDSNTNSNLFGKYLYGISGIIRGFDPAIKQFIELEGLELLMKALQGSNMTAKTRAAFIVQHLCPTNSDVKDFFIKQNLVKIAAEEIHAGQNEATEHLLSMLQSLLASNDPKIMEQCNNLELNFKGIIQNHLMLVEKDDTYMEERDYCKTILTLLDKYSQYDLNEEVDRNYLHYHIV</sequence>
<gene>
    <name evidence="4" type="ORF">BINO364_LOCUS629</name>
</gene>
<evidence type="ECO:0000256" key="2">
    <source>
        <dbReference type="SAM" id="MobiDB-lite"/>
    </source>
</evidence>
<dbReference type="PANTHER" id="PTHR19316">
    <property type="entry name" value="PROTEIN FOLDING REGULATOR"/>
    <property type="match status" value="1"/>
</dbReference>
<dbReference type="PANTHER" id="PTHR19316:SF18">
    <property type="entry name" value="HSP70-BINDING PROTEIN 1"/>
    <property type="match status" value="1"/>
</dbReference>
<keyword evidence="5" id="KW-1185">Reference proteome</keyword>
<feature type="region of interest" description="Disordered" evidence="2">
    <location>
        <begin position="1"/>
        <end position="36"/>
    </location>
</feature>
<keyword evidence="1" id="KW-0677">Repeat</keyword>
<accession>A0A8J9U3X7</accession>
<dbReference type="GO" id="GO:0000774">
    <property type="term" value="F:adenyl-nucleotide exchange factor activity"/>
    <property type="evidence" value="ECO:0007669"/>
    <property type="project" value="TreeGrafter"/>
</dbReference>
<proteinExistence type="predicted"/>
<feature type="domain" description="Nucleotide exchange factor Fes1" evidence="3">
    <location>
        <begin position="36"/>
        <end position="129"/>
    </location>
</feature>
<evidence type="ECO:0000256" key="1">
    <source>
        <dbReference type="ARBA" id="ARBA00022737"/>
    </source>
</evidence>
<dbReference type="Gene3D" id="1.25.10.10">
    <property type="entry name" value="Leucine-rich Repeat Variant"/>
    <property type="match status" value="1"/>
</dbReference>
<dbReference type="InterPro" id="IPR011989">
    <property type="entry name" value="ARM-like"/>
</dbReference>
<dbReference type="InterPro" id="IPR013918">
    <property type="entry name" value="Nucleotide_exch_fac_Fes1"/>
</dbReference>
<evidence type="ECO:0000259" key="3">
    <source>
        <dbReference type="Pfam" id="PF08609"/>
    </source>
</evidence>
<dbReference type="AlphaFoldDB" id="A0A8J9U3X7"/>
<feature type="compositionally biased region" description="Polar residues" evidence="2">
    <location>
        <begin position="22"/>
        <end position="35"/>
    </location>
</feature>
<feature type="non-terminal residue" evidence="4">
    <location>
        <position position="364"/>
    </location>
</feature>
<dbReference type="Proteomes" id="UP000838878">
    <property type="component" value="Chromosome 1"/>
</dbReference>
<dbReference type="InterPro" id="IPR050693">
    <property type="entry name" value="Hsp70_NEF-Inhibitors"/>
</dbReference>
<dbReference type="OrthoDB" id="10250458at2759"/>
<dbReference type="EMBL" id="OV170221">
    <property type="protein sequence ID" value="CAH0713466.1"/>
    <property type="molecule type" value="Genomic_DNA"/>
</dbReference>